<dbReference type="Proteomes" id="UP001163835">
    <property type="component" value="Unassembled WGS sequence"/>
</dbReference>
<proteinExistence type="predicted"/>
<evidence type="ECO:0000313" key="2">
    <source>
        <dbReference type="Proteomes" id="UP001163835"/>
    </source>
</evidence>
<organism evidence="1 2">
    <name type="scientific">Lentinula aff. lateritia</name>
    <dbReference type="NCBI Taxonomy" id="2804960"/>
    <lineage>
        <taxon>Eukaryota</taxon>
        <taxon>Fungi</taxon>
        <taxon>Dikarya</taxon>
        <taxon>Basidiomycota</taxon>
        <taxon>Agaricomycotina</taxon>
        <taxon>Agaricomycetes</taxon>
        <taxon>Agaricomycetidae</taxon>
        <taxon>Agaricales</taxon>
        <taxon>Marasmiineae</taxon>
        <taxon>Omphalotaceae</taxon>
        <taxon>Lentinula</taxon>
    </lineage>
</organism>
<accession>A0ACC1TI04</accession>
<reference evidence="1" key="1">
    <citation type="submission" date="2022-09" db="EMBL/GenBank/DDBJ databases">
        <title>A Global Phylogenomic Analysis of the Shiitake Genus Lentinula.</title>
        <authorList>
            <consortium name="DOE Joint Genome Institute"/>
            <person name="Sierra-Patev S."/>
            <person name="Min B."/>
            <person name="Naranjo-Ortiz M."/>
            <person name="Looney B."/>
            <person name="Konkel Z."/>
            <person name="Slot J.C."/>
            <person name="Sakamoto Y."/>
            <person name="Steenwyk J.L."/>
            <person name="Rokas A."/>
            <person name="Carro J."/>
            <person name="Camarero S."/>
            <person name="Ferreira P."/>
            <person name="Molpeceres G."/>
            <person name="Ruiz-Duenas F.J."/>
            <person name="Serrano A."/>
            <person name="Henrissat B."/>
            <person name="Drula E."/>
            <person name="Hughes K.W."/>
            <person name="Mata J.L."/>
            <person name="Ishikawa N.K."/>
            <person name="Vargas-Isla R."/>
            <person name="Ushijima S."/>
            <person name="Smith C.A."/>
            <person name="Ahrendt S."/>
            <person name="Andreopoulos W."/>
            <person name="He G."/>
            <person name="Labutti K."/>
            <person name="Lipzen A."/>
            <person name="Ng V."/>
            <person name="Riley R."/>
            <person name="Sandor L."/>
            <person name="Barry K."/>
            <person name="Martinez A.T."/>
            <person name="Xiao Y."/>
            <person name="Gibbons J.G."/>
            <person name="Terashima K."/>
            <person name="Grigoriev I.V."/>
            <person name="Hibbett D.S."/>
        </authorList>
    </citation>
    <scope>NUCLEOTIDE SEQUENCE</scope>
    <source>
        <strain evidence="1">TMI1499</strain>
    </source>
</reference>
<evidence type="ECO:0000313" key="1">
    <source>
        <dbReference type="EMBL" id="KAJ3804357.1"/>
    </source>
</evidence>
<comment type="caution">
    <text evidence="1">The sequence shown here is derived from an EMBL/GenBank/DDBJ whole genome shotgun (WGS) entry which is preliminary data.</text>
</comment>
<name>A0ACC1TI04_9AGAR</name>
<gene>
    <name evidence="1" type="ORF">F5876DRAFT_83317</name>
</gene>
<keyword evidence="2" id="KW-1185">Reference proteome</keyword>
<dbReference type="EMBL" id="MU796072">
    <property type="protein sequence ID" value="KAJ3804357.1"/>
    <property type="molecule type" value="Genomic_DNA"/>
</dbReference>
<protein>
    <submittedName>
        <fullName evidence="1">Uncharacterized protein</fullName>
    </submittedName>
</protein>
<sequence>MSIVNNVQSVLKESDILDVYTVHNGNSHISSPFSMDISLSNFDGRQAAVEAMVDDSAMVAAMDVAVYERLRTTIGGWEPTQQKFRMANGSVVPGTARWKGHVSVQGMKVDGEFEVFDSGGGWKFLFGKPLLERFAAVHDYQKDAIVLRGEQGKWQEVFNKGLGVVLSIEPPTVLEESGQQEIPSSQAQGLAVLEESEGPLSGVIVKALTPLSREVEDLASVQQERITNGSPQHIPRVETPQRRRRPQVEDAPDDDPVQLKSTSGEHWDDQKRALSFDGEEWHIPEHELDTWFREERRMRRERAIEWQKELEFRQEERRVAWEKEEVQREVEWTEWLRKQRAEPGLHKWFFWRNCLKRLHPPKRLSVESPGGSSASPSREVPAACSSTDWHQVDHVTADAWTHSMTEKTLGEVGMQPNIAKECLEKKEIEGLPGGMRVDSVGGIDVPPSRGVSNNNPHADAKNANCENVAPMCILQEGNFMDSNPLGPDFFPDALDQSGDVNLFTCNDGERGAFHLECVKEILRKVKIGPELSADQRRKVEQLLSEYADCFALSVGEVRPVKNAVHRLNIPEGATFPKKVRQKSLTPPQREYLHAKVDELLEAGVIEHCNPEDVKCVLPLILAQKAHEGKGLMVEELMHKLNNECVATGLPTSFDLPTRPQPSEPMEHADLAKPAKWRICQNFMAVNKLTEIAPMPQGNIRSKQQSAYSISQGKGYFWCAKLPFGLTGAPSTFANMTALHLDNLIVDGTIELFMDDGGSADDDFESMFAKLTRILE</sequence>